<dbReference type="OrthoDB" id="1924410at2759"/>
<protein>
    <submittedName>
        <fullName evidence="2">Uncharacterized protein</fullName>
    </submittedName>
</protein>
<dbReference type="CDD" id="cd00448">
    <property type="entry name" value="YjgF_YER057c_UK114_family"/>
    <property type="match status" value="1"/>
</dbReference>
<dbReference type="InterPro" id="IPR035959">
    <property type="entry name" value="RutC-like_sf"/>
</dbReference>
<dbReference type="InterPro" id="IPR006175">
    <property type="entry name" value="YjgF/YER057c/UK114"/>
</dbReference>
<keyword evidence="3" id="KW-1185">Reference proteome</keyword>
<dbReference type="GO" id="GO:0005829">
    <property type="term" value="C:cytosol"/>
    <property type="evidence" value="ECO:0007669"/>
    <property type="project" value="TreeGrafter"/>
</dbReference>
<dbReference type="EMBL" id="JAMYWD010000001">
    <property type="protein sequence ID" value="KAJ4980884.1"/>
    <property type="molecule type" value="Genomic_DNA"/>
</dbReference>
<dbReference type="PANTHER" id="PTHR11803">
    <property type="entry name" value="2-IMINOBUTANOATE/2-IMINOPROPANOATE DEAMINASE RIDA"/>
    <property type="match status" value="1"/>
</dbReference>
<dbReference type="InterPro" id="IPR036854">
    <property type="entry name" value="Photo_II_D1/D2_sf"/>
</dbReference>
<organism evidence="2 3">
    <name type="scientific">Protea cynaroides</name>
    <dbReference type="NCBI Taxonomy" id="273540"/>
    <lineage>
        <taxon>Eukaryota</taxon>
        <taxon>Viridiplantae</taxon>
        <taxon>Streptophyta</taxon>
        <taxon>Embryophyta</taxon>
        <taxon>Tracheophyta</taxon>
        <taxon>Spermatophyta</taxon>
        <taxon>Magnoliopsida</taxon>
        <taxon>Proteales</taxon>
        <taxon>Proteaceae</taxon>
        <taxon>Protea</taxon>
    </lineage>
</organism>
<comment type="caution">
    <text evidence="2">The sequence shown here is derived from an EMBL/GenBank/DDBJ whole genome shotgun (WGS) entry which is preliminary data.</text>
</comment>
<gene>
    <name evidence="2" type="ORF">NE237_031721</name>
</gene>
<evidence type="ECO:0000313" key="3">
    <source>
        <dbReference type="Proteomes" id="UP001141806"/>
    </source>
</evidence>
<dbReference type="SUPFAM" id="SSF55298">
    <property type="entry name" value="YjgF-like"/>
    <property type="match status" value="1"/>
</dbReference>
<dbReference type="GO" id="GO:0009772">
    <property type="term" value="P:photosynthetic electron transport in photosystem II"/>
    <property type="evidence" value="ECO:0007669"/>
    <property type="project" value="InterPro"/>
</dbReference>
<dbReference type="GO" id="GO:0005739">
    <property type="term" value="C:mitochondrion"/>
    <property type="evidence" value="ECO:0007669"/>
    <property type="project" value="TreeGrafter"/>
</dbReference>
<dbReference type="Pfam" id="PF01042">
    <property type="entry name" value="Ribonuc_L-PSP"/>
    <property type="match status" value="1"/>
</dbReference>
<dbReference type="Gene3D" id="3.30.1330.40">
    <property type="entry name" value="RutC-like"/>
    <property type="match status" value="1"/>
</dbReference>
<evidence type="ECO:0000256" key="1">
    <source>
        <dbReference type="SAM" id="MobiDB-lite"/>
    </source>
</evidence>
<reference evidence="2" key="1">
    <citation type="journal article" date="2023" name="Plant J.">
        <title>The genome of the king protea, Protea cynaroides.</title>
        <authorList>
            <person name="Chang J."/>
            <person name="Duong T.A."/>
            <person name="Schoeman C."/>
            <person name="Ma X."/>
            <person name="Roodt D."/>
            <person name="Barker N."/>
            <person name="Li Z."/>
            <person name="Van de Peer Y."/>
            <person name="Mizrachi E."/>
        </authorList>
    </citation>
    <scope>NUCLEOTIDE SEQUENCE</scope>
    <source>
        <tissue evidence="2">Young leaves</tissue>
    </source>
</reference>
<accession>A0A9Q0L210</accession>
<dbReference type="PANTHER" id="PTHR11803:SF39">
    <property type="entry name" value="2-IMINOBUTANOATE_2-IMINOPROPANOATE DEAMINASE"/>
    <property type="match status" value="1"/>
</dbReference>
<dbReference type="Proteomes" id="UP001141806">
    <property type="component" value="Unassembled WGS sequence"/>
</dbReference>
<name>A0A9Q0L210_9MAGN</name>
<dbReference type="GO" id="GO:0019239">
    <property type="term" value="F:deaminase activity"/>
    <property type="evidence" value="ECO:0007669"/>
    <property type="project" value="TreeGrafter"/>
</dbReference>
<sequence length="154" mass="16434">MGVAGVLGAALLCANHGATVENTLFEYGDGANTFRAFNPTQAEVRVMKNMWQLQHAAGGATFSSILKTTILLTDLQDLSKVNKIYGSHFFARPPALSTIQVAALPMNVKIEIECIADLTECSLVSNDGSGDMEDRAGSVEGGVKPVEWIEDDES</sequence>
<feature type="region of interest" description="Disordered" evidence="1">
    <location>
        <begin position="129"/>
        <end position="154"/>
    </location>
</feature>
<evidence type="ECO:0000313" key="2">
    <source>
        <dbReference type="EMBL" id="KAJ4980884.1"/>
    </source>
</evidence>
<dbReference type="AlphaFoldDB" id="A0A9Q0L210"/>
<dbReference type="SUPFAM" id="SSF81483">
    <property type="entry name" value="Bacterial photosystem II reaction centre, L and M subunits"/>
    <property type="match status" value="1"/>
</dbReference>
<proteinExistence type="predicted"/>